<evidence type="ECO:0000313" key="3">
    <source>
        <dbReference type="Proteomes" id="UP000814176"/>
    </source>
</evidence>
<evidence type="ECO:0000256" key="1">
    <source>
        <dbReference type="SAM" id="Phobius"/>
    </source>
</evidence>
<dbReference type="Proteomes" id="UP000814176">
    <property type="component" value="Unassembled WGS sequence"/>
</dbReference>
<keyword evidence="3" id="KW-1185">Reference proteome</keyword>
<evidence type="ECO:0000313" key="2">
    <source>
        <dbReference type="EMBL" id="KAH9834051.1"/>
    </source>
</evidence>
<dbReference type="RefSeq" id="XP_047776707.1">
    <property type="nucleotide sequence ID" value="XM_047928363.1"/>
</dbReference>
<gene>
    <name evidence="2" type="ORF">C8Q71DRAFT_873449</name>
</gene>
<dbReference type="GeneID" id="72009095"/>
<dbReference type="EMBL" id="JADCUA010000016">
    <property type="protein sequence ID" value="KAH9834051.1"/>
    <property type="molecule type" value="Genomic_DNA"/>
</dbReference>
<reference evidence="2 3" key="1">
    <citation type="journal article" date="2021" name="Environ. Microbiol.">
        <title>Gene family expansions and transcriptome signatures uncover fungal adaptations to wood decay.</title>
        <authorList>
            <person name="Hage H."/>
            <person name="Miyauchi S."/>
            <person name="Viragh M."/>
            <person name="Drula E."/>
            <person name="Min B."/>
            <person name="Chaduli D."/>
            <person name="Navarro D."/>
            <person name="Favel A."/>
            <person name="Norest M."/>
            <person name="Lesage-Meessen L."/>
            <person name="Balint B."/>
            <person name="Merenyi Z."/>
            <person name="de Eugenio L."/>
            <person name="Morin E."/>
            <person name="Martinez A.T."/>
            <person name="Baldrian P."/>
            <person name="Stursova M."/>
            <person name="Martinez M.J."/>
            <person name="Novotny C."/>
            <person name="Magnuson J.K."/>
            <person name="Spatafora J.W."/>
            <person name="Maurice S."/>
            <person name="Pangilinan J."/>
            <person name="Andreopoulos W."/>
            <person name="LaButti K."/>
            <person name="Hundley H."/>
            <person name="Na H."/>
            <person name="Kuo A."/>
            <person name="Barry K."/>
            <person name="Lipzen A."/>
            <person name="Henrissat B."/>
            <person name="Riley R."/>
            <person name="Ahrendt S."/>
            <person name="Nagy L.G."/>
            <person name="Grigoriev I.V."/>
            <person name="Martin F."/>
            <person name="Rosso M.N."/>
        </authorList>
    </citation>
    <scope>NUCLEOTIDE SEQUENCE [LARGE SCALE GENOMIC DNA]</scope>
    <source>
        <strain evidence="2 3">CIRM-BRFM 1785</strain>
    </source>
</reference>
<comment type="caution">
    <text evidence="2">The sequence shown here is derived from an EMBL/GenBank/DDBJ whole genome shotgun (WGS) entry which is preliminary data.</text>
</comment>
<keyword evidence="1" id="KW-1133">Transmembrane helix</keyword>
<proteinExistence type="predicted"/>
<keyword evidence="1" id="KW-0812">Transmembrane</keyword>
<accession>A0ABQ8KB00</accession>
<keyword evidence="1" id="KW-0472">Membrane</keyword>
<sequence length="117" mass="13211">MPATQYPAASVGLIPYAYDADVDRHSEPDEDSFLFDPTYGERRAWCTTLSWCGVLNIAMLVTVTVSLLALFKSYLIISFCHNDVLAHIATDQLYWSTQSPFQSNARRYPLPFPQDVS</sequence>
<feature type="transmembrane region" description="Helical" evidence="1">
    <location>
        <begin position="48"/>
        <end position="71"/>
    </location>
</feature>
<name>A0ABQ8KB00_9APHY</name>
<organism evidence="2 3">
    <name type="scientific">Rhodofomes roseus</name>
    <dbReference type="NCBI Taxonomy" id="34475"/>
    <lineage>
        <taxon>Eukaryota</taxon>
        <taxon>Fungi</taxon>
        <taxon>Dikarya</taxon>
        <taxon>Basidiomycota</taxon>
        <taxon>Agaricomycotina</taxon>
        <taxon>Agaricomycetes</taxon>
        <taxon>Polyporales</taxon>
        <taxon>Rhodofomes</taxon>
    </lineage>
</organism>
<protein>
    <submittedName>
        <fullName evidence="2">Uncharacterized protein</fullName>
    </submittedName>
</protein>